<evidence type="ECO:0000256" key="1">
    <source>
        <dbReference type="SAM" id="MobiDB-lite"/>
    </source>
</evidence>
<reference evidence="2" key="5">
    <citation type="journal article" date="2021" name="G3 (Bethesda)">
        <title>Aegilops tauschii genome assembly Aet v5.0 features greater sequence contiguity and improved annotation.</title>
        <authorList>
            <person name="Wang L."/>
            <person name="Zhu T."/>
            <person name="Rodriguez J.C."/>
            <person name="Deal K.R."/>
            <person name="Dubcovsky J."/>
            <person name="McGuire P.E."/>
            <person name="Lux T."/>
            <person name="Spannagl M."/>
            <person name="Mayer K.F.X."/>
            <person name="Baldrich P."/>
            <person name="Meyers B.C."/>
            <person name="Huo N."/>
            <person name="Gu Y.Q."/>
            <person name="Zhou H."/>
            <person name="Devos K.M."/>
            <person name="Bennetzen J.L."/>
            <person name="Unver T."/>
            <person name="Budak H."/>
            <person name="Gulick P.J."/>
            <person name="Galiba G."/>
            <person name="Kalapos B."/>
            <person name="Nelson D.R."/>
            <person name="Li P."/>
            <person name="You F.M."/>
            <person name="Luo M.C."/>
            <person name="Dvorak J."/>
        </authorList>
    </citation>
    <scope>NUCLEOTIDE SEQUENCE [LARGE SCALE GENOMIC DNA]</scope>
    <source>
        <strain evidence="2">cv. AL8/78</strain>
    </source>
</reference>
<reference evidence="2" key="4">
    <citation type="submission" date="2019-03" db="UniProtKB">
        <authorList>
            <consortium name="EnsemblPlants"/>
        </authorList>
    </citation>
    <scope>IDENTIFICATION</scope>
</reference>
<keyword evidence="3" id="KW-1185">Reference proteome</keyword>
<dbReference type="AlphaFoldDB" id="A0A453M737"/>
<sequence length="146" mass="15852">SDPARERDREIPNPPNPDPHPLGEIGDGRRENAVCHADGHRLRGISLHPVPGREGGSDQGQGEGGEGGEDHQGQLLLRLGRGRCAVRQAVPRLRLGGRPGYNHVQDCRAVGPLYRGGEGSLPWPQVRGLLRKGIHRGLLPKGIHRR</sequence>
<proteinExistence type="predicted"/>
<dbReference type="Proteomes" id="UP000015105">
    <property type="component" value="Chromosome 5D"/>
</dbReference>
<reference evidence="3" key="2">
    <citation type="journal article" date="2017" name="Nat. Plants">
        <title>The Aegilops tauschii genome reveals multiple impacts of transposons.</title>
        <authorList>
            <person name="Zhao G."/>
            <person name="Zou C."/>
            <person name="Li K."/>
            <person name="Wang K."/>
            <person name="Li T."/>
            <person name="Gao L."/>
            <person name="Zhang X."/>
            <person name="Wang H."/>
            <person name="Yang Z."/>
            <person name="Liu X."/>
            <person name="Jiang W."/>
            <person name="Mao L."/>
            <person name="Kong X."/>
            <person name="Jiao Y."/>
            <person name="Jia J."/>
        </authorList>
    </citation>
    <scope>NUCLEOTIDE SEQUENCE [LARGE SCALE GENOMIC DNA]</scope>
    <source>
        <strain evidence="3">cv. AL8/78</strain>
    </source>
</reference>
<evidence type="ECO:0000313" key="2">
    <source>
        <dbReference type="EnsemblPlants" id="AET5Gv21074300.5"/>
    </source>
</evidence>
<feature type="region of interest" description="Disordered" evidence="1">
    <location>
        <begin position="1"/>
        <end position="73"/>
    </location>
</feature>
<feature type="compositionally biased region" description="Gly residues" evidence="1">
    <location>
        <begin position="53"/>
        <end position="65"/>
    </location>
</feature>
<protein>
    <submittedName>
        <fullName evidence="2">Uncharacterized protein</fullName>
    </submittedName>
</protein>
<reference evidence="3" key="1">
    <citation type="journal article" date="2014" name="Science">
        <title>Ancient hybridizations among the ancestral genomes of bread wheat.</title>
        <authorList>
            <consortium name="International Wheat Genome Sequencing Consortium,"/>
            <person name="Marcussen T."/>
            <person name="Sandve S.R."/>
            <person name="Heier L."/>
            <person name="Spannagl M."/>
            <person name="Pfeifer M."/>
            <person name="Jakobsen K.S."/>
            <person name="Wulff B.B."/>
            <person name="Steuernagel B."/>
            <person name="Mayer K.F."/>
            <person name="Olsen O.A."/>
        </authorList>
    </citation>
    <scope>NUCLEOTIDE SEQUENCE [LARGE SCALE GENOMIC DNA]</scope>
    <source>
        <strain evidence="3">cv. AL8/78</strain>
    </source>
</reference>
<feature type="compositionally biased region" description="Basic and acidic residues" evidence="1">
    <location>
        <begin position="1"/>
        <end position="11"/>
    </location>
</feature>
<dbReference type="Gramene" id="AET5Gv21074300.5">
    <property type="protein sequence ID" value="AET5Gv21074300.5"/>
    <property type="gene ID" value="AET5Gv21074300"/>
</dbReference>
<reference evidence="2" key="3">
    <citation type="journal article" date="2017" name="Nature">
        <title>Genome sequence of the progenitor of the wheat D genome Aegilops tauschii.</title>
        <authorList>
            <person name="Luo M.C."/>
            <person name="Gu Y.Q."/>
            <person name="Puiu D."/>
            <person name="Wang H."/>
            <person name="Twardziok S.O."/>
            <person name="Deal K.R."/>
            <person name="Huo N."/>
            <person name="Zhu T."/>
            <person name="Wang L."/>
            <person name="Wang Y."/>
            <person name="McGuire P.E."/>
            <person name="Liu S."/>
            <person name="Long H."/>
            <person name="Ramasamy R.K."/>
            <person name="Rodriguez J.C."/>
            <person name="Van S.L."/>
            <person name="Yuan L."/>
            <person name="Wang Z."/>
            <person name="Xia Z."/>
            <person name="Xiao L."/>
            <person name="Anderson O.D."/>
            <person name="Ouyang S."/>
            <person name="Liang Y."/>
            <person name="Zimin A.V."/>
            <person name="Pertea G."/>
            <person name="Qi P."/>
            <person name="Bennetzen J.L."/>
            <person name="Dai X."/>
            <person name="Dawson M.W."/>
            <person name="Muller H.G."/>
            <person name="Kugler K."/>
            <person name="Rivarola-Duarte L."/>
            <person name="Spannagl M."/>
            <person name="Mayer K.F.X."/>
            <person name="Lu F.H."/>
            <person name="Bevan M.W."/>
            <person name="Leroy P."/>
            <person name="Li P."/>
            <person name="You F.M."/>
            <person name="Sun Q."/>
            <person name="Liu Z."/>
            <person name="Lyons E."/>
            <person name="Wicker T."/>
            <person name="Salzberg S.L."/>
            <person name="Devos K.M."/>
            <person name="Dvorak J."/>
        </authorList>
    </citation>
    <scope>NUCLEOTIDE SEQUENCE [LARGE SCALE GENOMIC DNA]</scope>
    <source>
        <strain evidence="2">cv. AL8/78</strain>
    </source>
</reference>
<feature type="compositionally biased region" description="Basic and acidic residues" evidence="1">
    <location>
        <begin position="26"/>
        <end position="41"/>
    </location>
</feature>
<organism evidence="2 3">
    <name type="scientific">Aegilops tauschii subsp. strangulata</name>
    <name type="common">Goatgrass</name>
    <dbReference type="NCBI Taxonomy" id="200361"/>
    <lineage>
        <taxon>Eukaryota</taxon>
        <taxon>Viridiplantae</taxon>
        <taxon>Streptophyta</taxon>
        <taxon>Embryophyta</taxon>
        <taxon>Tracheophyta</taxon>
        <taxon>Spermatophyta</taxon>
        <taxon>Magnoliopsida</taxon>
        <taxon>Liliopsida</taxon>
        <taxon>Poales</taxon>
        <taxon>Poaceae</taxon>
        <taxon>BOP clade</taxon>
        <taxon>Pooideae</taxon>
        <taxon>Triticodae</taxon>
        <taxon>Triticeae</taxon>
        <taxon>Triticinae</taxon>
        <taxon>Aegilops</taxon>
    </lineage>
</organism>
<dbReference type="EnsemblPlants" id="AET5Gv21074300.5">
    <property type="protein sequence ID" value="AET5Gv21074300.5"/>
    <property type="gene ID" value="AET5Gv21074300"/>
</dbReference>
<accession>A0A453M737</accession>
<name>A0A453M737_AEGTS</name>
<evidence type="ECO:0000313" key="3">
    <source>
        <dbReference type="Proteomes" id="UP000015105"/>
    </source>
</evidence>